<feature type="region of interest" description="Disordered" evidence="1">
    <location>
        <begin position="81"/>
        <end position="226"/>
    </location>
</feature>
<reference evidence="2" key="1">
    <citation type="submission" date="2021-01" db="EMBL/GenBank/DDBJ databases">
        <authorList>
            <person name="Eckstrom K.M.E."/>
        </authorList>
    </citation>
    <scope>NUCLEOTIDE SEQUENCE</scope>
    <source>
        <strain evidence="2">UVCC 0001</strain>
    </source>
</reference>
<feature type="compositionally biased region" description="Low complexity" evidence="1">
    <location>
        <begin position="260"/>
        <end position="282"/>
    </location>
</feature>
<feature type="region of interest" description="Disordered" evidence="1">
    <location>
        <begin position="246"/>
        <end position="341"/>
    </location>
</feature>
<evidence type="ECO:0000313" key="2">
    <source>
        <dbReference type="EMBL" id="KAK2075644.1"/>
    </source>
</evidence>
<gene>
    <name evidence="2" type="ORF">QBZ16_001752</name>
</gene>
<comment type="caution">
    <text evidence="2">The sequence shown here is derived from an EMBL/GenBank/DDBJ whole genome shotgun (WGS) entry which is preliminary data.</text>
</comment>
<feature type="compositionally biased region" description="Low complexity" evidence="1">
    <location>
        <begin position="196"/>
        <end position="208"/>
    </location>
</feature>
<dbReference type="AlphaFoldDB" id="A0AAD9MFW9"/>
<feature type="compositionally biased region" description="Low complexity" evidence="1">
    <location>
        <begin position="312"/>
        <end position="321"/>
    </location>
</feature>
<sequence>MSWLLEGLSRLPMAPLHRGTPRRGGFFRRLFASCLCLGGAGRPPSRDDGDFWGAETAVRPRRRVPSPLKLRDPGWKLPYIQRQRSPLRGIPRQPDPLRSSAVSLNSSRADGPGRAFADDEACEGASGHEPGQSPLVPGAASVPNFASPVCGPARARRRPGSVRAKRALDLGGGGPEEEEAAEDPTTPRGLPDDDGAAAAAQGQRSRSATPGSGLRARARRDAEHAQRAALLKKVSPAKLDRLLHAPAHGTCAARRRGARRAAGPAAGRAQAAQGRKAPADAAAGREARAGGRAGQAKAATGRRSYVDELRSRAAAAAGAPPAAGPRERRRTLAPARRDQEAPVVAARPNLAPTAAFEEASHVMSGPQLAVRAMGREQYLQVLQRLALGQPVSREELDACKAANAGQVLEEPQEHTLQGPWEGQAAWI</sequence>
<accession>A0AAD9MFW9</accession>
<organism evidence="2 3">
    <name type="scientific">Prototheca wickerhamii</name>
    <dbReference type="NCBI Taxonomy" id="3111"/>
    <lineage>
        <taxon>Eukaryota</taxon>
        <taxon>Viridiplantae</taxon>
        <taxon>Chlorophyta</taxon>
        <taxon>core chlorophytes</taxon>
        <taxon>Trebouxiophyceae</taxon>
        <taxon>Chlorellales</taxon>
        <taxon>Chlorellaceae</taxon>
        <taxon>Prototheca</taxon>
    </lineage>
</organism>
<dbReference type="Proteomes" id="UP001255856">
    <property type="component" value="Unassembled WGS sequence"/>
</dbReference>
<evidence type="ECO:0000313" key="3">
    <source>
        <dbReference type="Proteomes" id="UP001255856"/>
    </source>
</evidence>
<feature type="compositionally biased region" description="Basic residues" evidence="1">
    <location>
        <begin position="154"/>
        <end position="165"/>
    </location>
</feature>
<evidence type="ECO:0000256" key="1">
    <source>
        <dbReference type="SAM" id="MobiDB-lite"/>
    </source>
</evidence>
<protein>
    <submittedName>
        <fullName evidence="2">Uncharacterized protein</fullName>
    </submittedName>
</protein>
<feature type="compositionally biased region" description="Low complexity" evidence="1">
    <location>
        <begin position="294"/>
        <end position="303"/>
    </location>
</feature>
<name>A0AAD9MFW9_PROWI</name>
<proteinExistence type="predicted"/>
<keyword evidence="3" id="KW-1185">Reference proteome</keyword>
<dbReference type="EMBL" id="JASFZW010000014">
    <property type="protein sequence ID" value="KAK2075644.1"/>
    <property type="molecule type" value="Genomic_DNA"/>
</dbReference>